<dbReference type="SUPFAM" id="SSF51556">
    <property type="entry name" value="Metallo-dependent hydrolases"/>
    <property type="match status" value="1"/>
</dbReference>
<evidence type="ECO:0000256" key="1">
    <source>
        <dbReference type="ARBA" id="ARBA00023239"/>
    </source>
</evidence>
<protein>
    <submittedName>
        <fullName evidence="3">Amidohydrolase family protein</fullName>
    </submittedName>
</protein>
<accession>A0ABW6RWD6</accession>
<organism evidence="3 4">
    <name type="scientific">Nocardia jiangxiensis</name>
    <dbReference type="NCBI Taxonomy" id="282685"/>
    <lineage>
        <taxon>Bacteria</taxon>
        <taxon>Bacillati</taxon>
        <taxon>Actinomycetota</taxon>
        <taxon>Actinomycetes</taxon>
        <taxon>Mycobacteriales</taxon>
        <taxon>Nocardiaceae</taxon>
        <taxon>Nocardia</taxon>
    </lineage>
</organism>
<dbReference type="InterPro" id="IPR006680">
    <property type="entry name" value="Amidohydro-rel"/>
</dbReference>
<gene>
    <name evidence="3" type="ORF">ACFYXQ_05850</name>
</gene>
<dbReference type="Gene3D" id="3.20.20.140">
    <property type="entry name" value="Metal-dependent hydrolases"/>
    <property type="match status" value="1"/>
</dbReference>
<reference evidence="3 4" key="1">
    <citation type="submission" date="2024-10" db="EMBL/GenBank/DDBJ databases">
        <title>The Natural Products Discovery Center: Release of the First 8490 Sequenced Strains for Exploring Actinobacteria Biosynthetic Diversity.</title>
        <authorList>
            <person name="Kalkreuter E."/>
            <person name="Kautsar S.A."/>
            <person name="Yang D."/>
            <person name="Bader C.D."/>
            <person name="Teijaro C.N."/>
            <person name="Fluegel L."/>
            <person name="Davis C.M."/>
            <person name="Simpson J.R."/>
            <person name="Lauterbach L."/>
            <person name="Steele A.D."/>
            <person name="Gui C."/>
            <person name="Meng S."/>
            <person name="Li G."/>
            <person name="Viehrig K."/>
            <person name="Ye F."/>
            <person name="Su P."/>
            <person name="Kiefer A.F."/>
            <person name="Nichols A."/>
            <person name="Cepeda A.J."/>
            <person name="Yan W."/>
            <person name="Fan B."/>
            <person name="Jiang Y."/>
            <person name="Adhikari A."/>
            <person name="Zheng C.-J."/>
            <person name="Schuster L."/>
            <person name="Cowan T.M."/>
            <person name="Smanski M.J."/>
            <person name="Chevrette M.G."/>
            <person name="De Carvalho L.P.S."/>
            <person name="Shen B."/>
        </authorList>
    </citation>
    <scope>NUCLEOTIDE SEQUENCE [LARGE SCALE GENOMIC DNA]</scope>
    <source>
        <strain evidence="3 4">NPDC002593</strain>
    </source>
</reference>
<dbReference type="Pfam" id="PF04909">
    <property type="entry name" value="Amidohydro_2"/>
    <property type="match status" value="1"/>
</dbReference>
<dbReference type="InterPro" id="IPR032465">
    <property type="entry name" value="ACMSD"/>
</dbReference>
<name>A0ABW6RWD6_9NOCA</name>
<keyword evidence="1" id="KW-0456">Lyase</keyword>
<dbReference type="EMBL" id="JBIAQY010000002">
    <property type="protein sequence ID" value="MFF3567289.1"/>
    <property type="molecule type" value="Genomic_DNA"/>
</dbReference>
<evidence type="ECO:0000313" key="3">
    <source>
        <dbReference type="EMBL" id="MFF3567289.1"/>
    </source>
</evidence>
<keyword evidence="4" id="KW-1185">Reference proteome</keyword>
<evidence type="ECO:0000259" key="2">
    <source>
        <dbReference type="Pfam" id="PF04909"/>
    </source>
</evidence>
<sequence length="393" mass="44294">MPVRTLPYPLFDADNHLYETEESLTKYLPDRYKNAIQYVNVNGRTKIAVRGQISDYIPNPTFEVVARPGAMEDYFKNGNPEGKSRREIFGKSMKSIPAFREPGARLELMDELGVQRSLMFPTLASLVEERMRDDPKLIVAVVHALNEWLLDVWKFNYEDRIFTTPVISLPFVDKAIEELDWVVANGAKAILVRPAPVPGLEGPRSFALPEFDPFWQRVVDHDILVAMHSSDSGYSRYDAEWEGNSSEMLPFVTNAFRMVNEWRPVQDTVASWVCHGALFRYPKLKIAVIENGSAWLEPLLDTLADVYKKAPEGFGMQDPVAAIKKSIHVSPFYEEGVTDLIDLVGVDRVLFGSDYPHPEGLAEPTHFADMLGHLPEADQAKIMGGNLARLLGV</sequence>
<evidence type="ECO:0000313" key="4">
    <source>
        <dbReference type="Proteomes" id="UP001601992"/>
    </source>
</evidence>
<dbReference type="Proteomes" id="UP001601992">
    <property type="component" value="Unassembled WGS sequence"/>
</dbReference>
<dbReference type="PANTHER" id="PTHR21240">
    <property type="entry name" value="2-AMINO-3-CARBOXYLMUCONATE-6-SEMIALDEHYDE DECARBOXYLASE"/>
    <property type="match status" value="1"/>
</dbReference>
<proteinExistence type="predicted"/>
<feature type="domain" description="Amidohydrolase-related" evidence="2">
    <location>
        <begin position="100"/>
        <end position="392"/>
    </location>
</feature>
<dbReference type="PANTHER" id="PTHR21240:SF28">
    <property type="entry name" value="ISO-OROTATE DECARBOXYLASE (EUROFUNG)"/>
    <property type="match status" value="1"/>
</dbReference>
<dbReference type="RefSeq" id="WP_040825561.1">
    <property type="nucleotide sequence ID" value="NZ_JBIAQY010000002.1"/>
</dbReference>
<comment type="caution">
    <text evidence="3">The sequence shown here is derived from an EMBL/GenBank/DDBJ whole genome shotgun (WGS) entry which is preliminary data.</text>
</comment>
<dbReference type="InterPro" id="IPR032466">
    <property type="entry name" value="Metal_Hydrolase"/>
</dbReference>